<evidence type="ECO:0000313" key="2">
    <source>
        <dbReference type="Proteomes" id="UP000789831"/>
    </source>
</evidence>
<accession>A0A9N8V8X3</accession>
<dbReference type="EMBL" id="CAJVPL010000052">
    <property type="protein sequence ID" value="CAG8438906.1"/>
    <property type="molecule type" value="Genomic_DNA"/>
</dbReference>
<dbReference type="AlphaFoldDB" id="A0A9N8V8X3"/>
<sequence length="58" mass="6641">PIYRQRGSFGSRRHILVFEVLGDALASDGPLRAARVRRDFQNSLQIQPTKDHKKPLRA</sequence>
<feature type="non-terminal residue" evidence="1">
    <location>
        <position position="58"/>
    </location>
</feature>
<gene>
    <name evidence="1" type="ORF">AGERDE_LOCUS900</name>
</gene>
<evidence type="ECO:0000313" key="1">
    <source>
        <dbReference type="EMBL" id="CAG8438906.1"/>
    </source>
</evidence>
<dbReference type="Proteomes" id="UP000789831">
    <property type="component" value="Unassembled WGS sequence"/>
</dbReference>
<name>A0A9N8V8X3_9GLOM</name>
<proteinExistence type="predicted"/>
<protein>
    <submittedName>
        <fullName evidence="1">8599_t:CDS:1</fullName>
    </submittedName>
</protein>
<keyword evidence="2" id="KW-1185">Reference proteome</keyword>
<organism evidence="1 2">
    <name type="scientific">Ambispora gerdemannii</name>
    <dbReference type="NCBI Taxonomy" id="144530"/>
    <lineage>
        <taxon>Eukaryota</taxon>
        <taxon>Fungi</taxon>
        <taxon>Fungi incertae sedis</taxon>
        <taxon>Mucoromycota</taxon>
        <taxon>Glomeromycotina</taxon>
        <taxon>Glomeromycetes</taxon>
        <taxon>Archaeosporales</taxon>
        <taxon>Ambisporaceae</taxon>
        <taxon>Ambispora</taxon>
    </lineage>
</organism>
<reference evidence="1" key="1">
    <citation type="submission" date="2021-06" db="EMBL/GenBank/DDBJ databases">
        <authorList>
            <person name="Kallberg Y."/>
            <person name="Tangrot J."/>
            <person name="Rosling A."/>
        </authorList>
    </citation>
    <scope>NUCLEOTIDE SEQUENCE</scope>
    <source>
        <strain evidence="1">MT106</strain>
    </source>
</reference>
<comment type="caution">
    <text evidence="1">The sequence shown here is derived from an EMBL/GenBank/DDBJ whole genome shotgun (WGS) entry which is preliminary data.</text>
</comment>